<dbReference type="Pfam" id="PF05008">
    <property type="entry name" value="V-SNARE"/>
    <property type="match status" value="1"/>
</dbReference>
<accession>A0A4E0R4X0</accession>
<dbReference type="Gene3D" id="1.20.58.400">
    <property type="entry name" value="t-snare proteins"/>
    <property type="match status" value="1"/>
</dbReference>
<keyword evidence="4 9" id="KW-0812">Transmembrane</keyword>
<keyword evidence="8 9" id="KW-0472">Membrane</keyword>
<organism evidence="11 12">
    <name type="scientific">Fasciola hepatica</name>
    <name type="common">Liver fluke</name>
    <dbReference type="NCBI Taxonomy" id="6192"/>
    <lineage>
        <taxon>Eukaryota</taxon>
        <taxon>Metazoa</taxon>
        <taxon>Spiralia</taxon>
        <taxon>Lophotrochozoa</taxon>
        <taxon>Platyhelminthes</taxon>
        <taxon>Trematoda</taxon>
        <taxon>Digenea</taxon>
        <taxon>Plagiorchiida</taxon>
        <taxon>Echinostomata</taxon>
        <taxon>Echinostomatoidea</taxon>
        <taxon>Fasciolidae</taxon>
        <taxon>Fasciola</taxon>
    </lineage>
</organism>
<dbReference type="InterPro" id="IPR038407">
    <property type="entry name" value="v-SNARE_N_sf"/>
</dbReference>
<feature type="transmembrane region" description="Helical" evidence="9">
    <location>
        <begin position="172"/>
        <end position="192"/>
    </location>
</feature>
<dbReference type="EMBL" id="JXXN02002496">
    <property type="protein sequence ID" value="THD22833.1"/>
    <property type="molecule type" value="Genomic_DNA"/>
</dbReference>
<dbReference type="PANTHER" id="PTHR21230">
    <property type="entry name" value="VESICLE TRANSPORT V-SNARE PROTEIN VTI1-RELATED"/>
    <property type="match status" value="1"/>
</dbReference>
<dbReference type="GO" id="GO:0012507">
    <property type="term" value="C:ER to Golgi transport vesicle membrane"/>
    <property type="evidence" value="ECO:0007669"/>
    <property type="project" value="TreeGrafter"/>
</dbReference>
<dbReference type="SUPFAM" id="SSF47661">
    <property type="entry name" value="t-snare proteins"/>
    <property type="match status" value="1"/>
</dbReference>
<dbReference type="GO" id="GO:0005829">
    <property type="term" value="C:cytosol"/>
    <property type="evidence" value="ECO:0007669"/>
    <property type="project" value="GOC"/>
</dbReference>
<keyword evidence="3" id="KW-0813">Transport</keyword>
<evidence type="ECO:0000256" key="9">
    <source>
        <dbReference type="SAM" id="Phobius"/>
    </source>
</evidence>
<dbReference type="InterPro" id="IPR007705">
    <property type="entry name" value="Vesicle_trsprt_v-SNARE_N"/>
</dbReference>
<evidence type="ECO:0000256" key="1">
    <source>
        <dbReference type="ARBA" id="ARBA00004211"/>
    </source>
</evidence>
<dbReference type="Proteomes" id="UP000230066">
    <property type="component" value="Unassembled WGS sequence"/>
</dbReference>
<name>A0A4E0R4X0_FASHE</name>
<dbReference type="GO" id="GO:0031201">
    <property type="term" value="C:SNARE complex"/>
    <property type="evidence" value="ECO:0007669"/>
    <property type="project" value="TreeGrafter"/>
</dbReference>
<dbReference type="GO" id="GO:0005789">
    <property type="term" value="C:endoplasmic reticulum membrane"/>
    <property type="evidence" value="ECO:0007669"/>
    <property type="project" value="TreeGrafter"/>
</dbReference>
<comment type="similarity">
    <text evidence="2">Belongs to the VTI1 family.</text>
</comment>
<dbReference type="SUPFAM" id="SSF58038">
    <property type="entry name" value="SNARE fusion complex"/>
    <property type="match status" value="1"/>
</dbReference>
<keyword evidence="6 9" id="KW-1133">Transmembrane helix</keyword>
<evidence type="ECO:0000256" key="3">
    <source>
        <dbReference type="ARBA" id="ARBA00022448"/>
    </source>
</evidence>
<dbReference type="GO" id="GO:0042147">
    <property type="term" value="P:retrograde transport, endosome to Golgi"/>
    <property type="evidence" value="ECO:0007669"/>
    <property type="project" value="TreeGrafter"/>
</dbReference>
<dbReference type="GO" id="GO:0031902">
    <property type="term" value="C:late endosome membrane"/>
    <property type="evidence" value="ECO:0007669"/>
    <property type="project" value="TreeGrafter"/>
</dbReference>
<evidence type="ECO:0000313" key="11">
    <source>
        <dbReference type="EMBL" id="THD22833.1"/>
    </source>
</evidence>
<dbReference type="GO" id="GO:0000149">
    <property type="term" value="F:SNARE binding"/>
    <property type="evidence" value="ECO:0007669"/>
    <property type="project" value="TreeGrafter"/>
</dbReference>
<comment type="subcellular location">
    <subcellularLocation>
        <location evidence="1">Membrane</location>
        <topology evidence="1">Single-pass type IV membrane protein</topology>
    </subcellularLocation>
</comment>
<dbReference type="GO" id="GO:0006891">
    <property type="term" value="P:intra-Golgi vesicle-mediated transport"/>
    <property type="evidence" value="ECO:0007669"/>
    <property type="project" value="TreeGrafter"/>
</dbReference>
<dbReference type="GO" id="GO:0005484">
    <property type="term" value="F:SNAP receptor activity"/>
    <property type="evidence" value="ECO:0007669"/>
    <property type="project" value="TreeGrafter"/>
</dbReference>
<evidence type="ECO:0000256" key="6">
    <source>
        <dbReference type="ARBA" id="ARBA00022989"/>
    </source>
</evidence>
<gene>
    <name evidence="11" type="ORF">D915_006283</name>
</gene>
<evidence type="ECO:0000259" key="10">
    <source>
        <dbReference type="Pfam" id="PF05008"/>
    </source>
</evidence>
<protein>
    <submittedName>
        <fullName evidence="11">Vesicle transport through interaction with t-SNAREs 1A</fullName>
    </submittedName>
</protein>
<dbReference type="AlphaFoldDB" id="A0A4E0R4X0"/>
<proteinExistence type="inferred from homology"/>
<comment type="caution">
    <text evidence="11">The sequence shown here is derived from an EMBL/GenBank/DDBJ whole genome shotgun (WGS) entry which is preliminary data.</text>
</comment>
<evidence type="ECO:0000256" key="2">
    <source>
        <dbReference type="ARBA" id="ARBA00006108"/>
    </source>
</evidence>
<dbReference type="FunFam" id="1.20.5.110:FF:000078">
    <property type="entry name" value="Vesicle transport through interaction with t-SNAREs 1A"/>
    <property type="match status" value="1"/>
</dbReference>
<keyword evidence="12" id="KW-1185">Reference proteome</keyword>
<keyword evidence="7" id="KW-0175">Coiled coil</keyword>
<dbReference type="GO" id="GO:0005794">
    <property type="term" value="C:Golgi apparatus"/>
    <property type="evidence" value="ECO:0007669"/>
    <property type="project" value="TreeGrafter"/>
</dbReference>
<evidence type="ECO:0000313" key="12">
    <source>
        <dbReference type="Proteomes" id="UP000230066"/>
    </source>
</evidence>
<dbReference type="Pfam" id="PF12352">
    <property type="entry name" value="V-SNARE_C"/>
    <property type="match status" value="1"/>
</dbReference>
<reference evidence="11" key="1">
    <citation type="submission" date="2019-03" db="EMBL/GenBank/DDBJ databases">
        <title>Improved annotation for the trematode Fasciola hepatica.</title>
        <authorList>
            <person name="Choi Y.-J."/>
            <person name="Martin J."/>
            <person name="Mitreva M."/>
        </authorList>
    </citation>
    <scope>NUCLEOTIDE SEQUENCE [LARGE SCALE GENOMIC DNA]</scope>
</reference>
<evidence type="ECO:0000256" key="7">
    <source>
        <dbReference type="ARBA" id="ARBA00023054"/>
    </source>
</evidence>
<evidence type="ECO:0000256" key="5">
    <source>
        <dbReference type="ARBA" id="ARBA00022927"/>
    </source>
</evidence>
<dbReference type="GO" id="GO:0016236">
    <property type="term" value="P:macroautophagy"/>
    <property type="evidence" value="ECO:0007669"/>
    <property type="project" value="TreeGrafter"/>
</dbReference>
<keyword evidence="5" id="KW-0653">Protein transport</keyword>
<evidence type="ECO:0000256" key="4">
    <source>
        <dbReference type="ARBA" id="ARBA00022692"/>
    </source>
</evidence>
<feature type="domain" description="Vesicle transport v-SNARE N-terminal" evidence="10">
    <location>
        <begin position="13"/>
        <end position="74"/>
    </location>
</feature>
<dbReference type="InterPro" id="IPR010989">
    <property type="entry name" value="SNARE"/>
</dbReference>
<evidence type="ECO:0000256" key="8">
    <source>
        <dbReference type="ARBA" id="ARBA00023136"/>
    </source>
</evidence>
<dbReference type="GO" id="GO:0006886">
    <property type="term" value="P:intracellular protein transport"/>
    <property type="evidence" value="ECO:0007669"/>
    <property type="project" value="InterPro"/>
</dbReference>
<dbReference type="Gene3D" id="1.20.5.110">
    <property type="match status" value="1"/>
</dbReference>
<sequence>MMVSQAWQYFHCNSQDERRRVVGETSLLFDETKDLIEQMMLEVQELPQETREKYSTRLQFFQKELSRLSEEFNDAYEFDEEGLREEVLFDSDMRARLLENTERVAKTGDRLQSGLKVALQTEEVGGNILNDLSEQREKLQRSRSRLRQADGDLEKSSRVISEMTRKILQNRVLLAGIGFFIIIVFIVALYLVSQRQYNAGATNRPAVNVPASSHGEVQSALSPSAQLDRAALQPGNSRTKRSLLLAAYGLF</sequence>
<dbReference type="PANTHER" id="PTHR21230:SF26">
    <property type="entry name" value="VESICLE TRANSPORT THROUGH INTERACTION WITH T-SNARES HOMOLOG 1A"/>
    <property type="match status" value="1"/>
</dbReference>
<dbReference type="GO" id="GO:0048280">
    <property type="term" value="P:vesicle fusion with Golgi apparatus"/>
    <property type="evidence" value="ECO:0007669"/>
    <property type="project" value="TreeGrafter"/>
</dbReference>
<dbReference type="GO" id="GO:0006896">
    <property type="term" value="P:Golgi to vacuole transport"/>
    <property type="evidence" value="ECO:0007669"/>
    <property type="project" value="TreeGrafter"/>
</dbReference>